<protein>
    <submittedName>
        <fullName evidence="2">Uncharacterized protein</fullName>
    </submittedName>
</protein>
<name>A0ABW6B067_9SPHI</name>
<evidence type="ECO:0000313" key="2">
    <source>
        <dbReference type="EMBL" id="MFD2961441.1"/>
    </source>
</evidence>
<dbReference type="RefSeq" id="WP_013666142.1">
    <property type="nucleotide sequence ID" value="NZ_JBHUPA010000002.1"/>
</dbReference>
<proteinExistence type="predicted"/>
<evidence type="ECO:0000256" key="1">
    <source>
        <dbReference type="SAM" id="Phobius"/>
    </source>
</evidence>
<keyword evidence="1" id="KW-0812">Transmembrane</keyword>
<evidence type="ECO:0000313" key="3">
    <source>
        <dbReference type="Proteomes" id="UP001597560"/>
    </source>
</evidence>
<keyword evidence="1" id="KW-0472">Membrane</keyword>
<reference evidence="3" key="1">
    <citation type="journal article" date="2019" name="Int. J. Syst. Evol. Microbiol.">
        <title>The Global Catalogue of Microorganisms (GCM) 10K type strain sequencing project: providing services to taxonomists for standard genome sequencing and annotation.</title>
        <authorList>
            <consortium name="The Broad Institute Genomics Platform"/>
            <consortium name="The Broad Institute Genome Sequencing Center for Infectious Disease"/>
            <person name="Wu L."/>
            <person name="Ma J."/>
        </authorList>
    </citation>
    <scope>NUCLEOTIDE SEQUENCE [LARGE SCALE GENOMIC DNA]</scope>
    <source>
        <strain evidence="3">KCTC 23098</strain>
    </source>
</reference>
<keyword evidence="1" id="KW-1133">Transmembrane helix</keyword>
<keyword evidence="3" id="KW-1185">Reference proteome</keyword>
<organism evidence="2 3">
    <name type="scientific">Olivibacter jilunii</name>
    <dbReference type="NCBI Taxonomy" id="985016"/>
    <lineage>
        <taxon>Bacteria</taxon>
        <taxon>Pseudomonadati</taxon>
        <taxon>Bacteroidota</taxon>
        <taxon>Sphingobacteriia</taxon>
        <taxon>Sphingobacteriales</taxon>
        <taxon>Sphingobacteriaceae</taxon>
        <taxon>Olivibacter</taxon>
    </lineage>
</organism>
<feature type="transmembrane region" description="Helical" evidence="1">
    <location>
        <begin position="160"/>
        <end position="189"/>
    </location>
</feature>
<dbReference type="Proteomes" id="UP001597560">
    <property type="component" value="Unassembled WGS sequence"/>
</dbReference>
<accession>A0ABW6B067</accession>
<dbReference type="EMBL" id="JBHUPA010000002">
    <property type="protein sequence ID" value="MFD2961441.1"/>
    <property type="molecule type" value="Genomic_DNA"/>
</dbReference>
<sequence length="213" mass="24272">MNVIIHEKKWLHIGLFLLIGILGLGVLKALIPAAFLKKVTGTVQEIQQKYSAEGDKKLILISFKQQPLLKHSYVNKDYLPSPQVSEIKEQSQLVTYISRNGGDRFYGLELTDGTPIQSKRWDLLSAYLNHSFVIFTLMAIPIGLYLIYGKKLLQYKRDWIGFAIYALTLAFVWGKLHIFLMILLVIGLIQIGKRLSKQKDEQVTNDIDLPAQT</sequence>
<feature type="transmembrane region" description="Helical" evidence="1">
    <location>
        <begin position="12"/>
        <end position="31"/>
    </location>
</feature>
<feature type="transmembrane region" description="Helical" evidence="1">
    <location>
        <begin position="127"/>
        <end position="148"/>
    </location>
</feature>
<comment type="caution">
    <text evidence="2">The sequence shown here is derived from an EMBL/GenBank/DDBJ whole genome shotgun (WGS) entry which is preliminary data.</text>
</comment>
<gene>
    <name evidence="2" type="ORF">ACFS6J_06580</name>
</gene>